<accession>A0ABR2EGR2</accession>
<evidence type="ECO:0000313" key="1">
    <source>
        <dbReference type="EMBL" id="KAK8559046.1"/>
    </source>
</evidence>
<organism evidence="1 2">
    <name type="scientific">Hibiscus sabdariffa</name>
    <name type="common">roselle</name>
    <dbReference type="NCBI Taxonomy" id="183260"/>
    <lineage>
        <taxon>Eukaryota</taxon>
        <taxon>Viridiplantae</taxon>
        <taxon>Streptophyta</taxon>
        <taxon>Embryophyta</taxon>
        <taxon>Tracheophyta</taxon>
        <taxon>Spermatophyta</taxon>
        <taxon>Magnoliopsida</taxon>
        <taxon>eudicotyledons</taxon>
        <taxon>Gunneridae</taxon>
        <taxon>Pentapetalae</taxon>
        <taxon>rosids</taxon>
        <taxon>malvids</taxon>
        <taxon>Malvales</taxon>
        <taxon>Malvaceae</taxon>
        <taxon>Malvoideae</taxon>
        <taxon>Hibiscus</taxon>
    </lineage>
</organism>
<sequence>MAYSITKISTKAGEPGPVGIEKGISDLPEASLRTPSIPPTLPSYRIAPSMLNFNQPIGEGFQGTEEYGIYLFGVQTSTRIRLAMSSSREIEEFGCFALNHHATMHFTRKIT</sequence>
<evidence type="ECO:0000313" key="2">
    <source>
        <dbReference type="Proteomes" id="UP001472677"/>
    </source>
</evidence>
<proteinExistence type="predicted"/>
<reference evidence="1 2" key="1">
    <citation type="journal article" date="2024" name="G3 (Bethesda)">
        <title>Genome assembly of Hibiscus sabdariffa L. provides insights into metabolisms of medicinal natural products.</title>
        <authorList>
            <person name="Kim T."/>
        </authorList>
    </citation>
    <scope>NUCLEOTIDE SEQUENCE [LARGE SCALE GENOMIC DNA]</scope>
    <source>
        <strain evidence="1">TK-2024</strain>
        <tissue evidence="1">Old leaves</tissue>
    </source>
</reference>
<dbReference type="EMBL" id="JBBPBM010000015">
    <property type="protein sequence ID" value="KAK8559046.1"/>
    <property type="molecule type" value="Genomic_DNA"/>
</dbReference>
<name>A0ABR2EGR2_9ROSI</name>
<dbReference type="Proteomes" id="UP001472677">
    <property type="component" value="Unassembled WGS sequence"/>
</dbReference>
<keyword evidence="2" id="KW-1185">Reference proteome</keyword>
<protein>
    <submittedName>
        <fullName evidence="1">Uncharacterized protein</fullName>
    </submittedName>
</protein>
<comment type="caution">
    <text evidence="1">The sequence shown here is derived from an EMBL/GenBank/DDBJ whole genome shotgun (WGS) entry which is preliminary data.</text>
</comment>
<gene>
    <name evidence="1" type="ORF">V6N12_042334</name>
</gene>